<evidence type="ECO:0000313" key="2">
    <source>
        <dbReference type="EMBL" id="GFK92819.1"/>
    </source>
</evidence>
<gene>
    <name evidence="2" type="ORF">NNJEOMEG_00646</name>
</gene>
<keyword evidence="3" id="KW-1185">Reference proteome</keyword>
<comment type="caution">
    <text evidence="2">The sequence shown here is derived from an EMBL/GenBank/DDBJ whole genome shotgun (WGS) entry which is preliminary data.</text>
</comment>
<proteinExistence type="predicted"/>
<dbReference type="RefSeq" id="WP_173081268.1">
    <property type="nucleotide sequence ID" value="NZ_BLTE01000002.1"/>
</dbReference>
<evidence type="ECO:0000313" key="3">
    <source>
        <dbReference type="Proteomes" id="UP000494245"/>
    </source>
</evidence>
<reference evidence="2 3" key="2">
    <citation type="submission" date="2020-05" db="EMBL/GenBank/DDBJ databases">
        <title>Draft genome sequence of Desulfovibrio sp. strainFSS-1.</title>
        <authorList>
            <person name="Shimoshige H."/>
            <person name="Kobayashi H."/>
            <person name="Maekawa T."/>
        </authorList>
    </citation>
    <scope>NUCLEOTIDE SEQUENCE [LARGE SCALE GENOMIC DNA]</scope>
    <source>
        <strain evidence="2 3">SIID29052-01</strain>
    </source>
</reference>
<evidence type="ECO:0000256" key="1">
    <source>
        <dbReference type="SAM" id="MobiDB-lite"/>
    </source>
</evidence>
<accession>A0A6V8LRS5</accession>
<dbReference type="AlphaFoldDB" id="A0A6V8LRS5"/>
<dbReference type="EMBL" id="BLTE01000002">
    <property type="protein sequence ID" value="GFK92819.1"/>
    <property type="molecule type" value="Genomic_DNA"/>
</dbReference>
<organism evidence="2 3">
    <name type="scientific">Fundidesulfovibrio magnetotacticus</name>
    <dbReference type="NCBI Taxonomy" id="2730080"/>
    <lineage>
        <taxon>Bacteria</taxon>
        <taxon>Pseudomonadati</taxon>
        <taxon>Thermodesulfobacteriota</taxon>
        <taxon>Desulfovibrionia</taxon>
        <taxon>Desulfovibrionales</taxon>
        <taxon>Desulfovibrionaceae</taxon>
        <taxon>Fundidesulfovibrio</taxon>
    </lineage>
</organism>
<feature type="region of interest" description="Disordered" evidence="1">
    <location>
        <begin position="1"/>
        <end position="26"/>
    </location>
</feature>
<protein>
    <submittedName>
        <fullName evidence="2">Uncharacterized protein</fullName>
    </submittedName>
</protein>
<dbReference type="Proteomes" id="UP000494245">
    <property type="component" value="Unassembled WGS sequence"/>
</dbReference>
<sequence length="127" mass="14468">MSAKKVQPIEGEEFDGVGEKKRPESKYNASLLRECIREGLDAKSIMEKMNITHKPTLKHFVLKLISQDRQFYDVKGLYLKSSARPYVNKKGEVRINVNKLDLGSLDVNEGDEFAVTVEDNRIILTVI</sequence>
<name>A0A6V8LRS5_9BACT</name>
<reference evidence="2 3" key="1">
    <citation type="submission" date="2020-04" db="EMBL/GenBank/DDBJ databases">
        <authorList>
            <consortium name="Desulfovibrio sp. FSS-1 genome sequencing consortium"/>
            <person name="Shimoshige H."/>
            <person name="Kobayashi H."/>
            <person name="Maekawa T."/>
        </authorList>
    </citation>
    <scope>NUCLEOTIDE SEQUENCE [LARGE SCALE GENOMIC DNA]</scope>
    <source>
        <strain evidence="2 3">SIID29052-01</strain>
    </source>
</reference>